<dbReference type="RefSeq" id="WP_097033909.1">
    <property type="nucleotide sequence ID" value="NZ_BAAACM010000008.1"/>
</dbReference>
<gene>
    <name evidence="12" type="primary">cdaA</name>
    <name evidence="10" type="synonym">dacA</name>
    <name evidence="12" type="ORF">NE398_05080</name>
</gene>
<dbReference type="SUPFAM" id="SSF143597">
    <property type="entry name" value="YojJ-like"/>
    <property type="match status" value="1"/>
</dbReference>
<protein>
    <recommendedName>
        <fullName evidence="10">Diadenylate cyclase</fullName>
        <shortName evidence="10">DAC</shortName>
        <ecNumber evidence="10">2.7.7.85</ecNumber>
    </recommendedName>
    <alternativeName>
        <fullName evidence="10">Cyclic-di-AMP synthase</fullName>
        <shortName evidence="10">c-di-AMP synthase</shortName>
    </alternativeName>
</protein>
<evidence type="ECO:0000259" key="11">
    <source>
        <dbReference type="PROSITE" id="PS51794"/>
    </source>
</evidence>
<dbReference type="GO" id="GO:0005524">
    <property type="term" value="F:ATP binding"/>
    <property type="evidence" value="ECO:0007669"/>
    <property type="project" value="UniProtKB-UniRule"/>
</dbReference>
<accession>A0A9X3XM63</accession>
<dbReference type="PANTHER" id="PTHR34185">
    <property type="entry name" value="DIADENYLATE CYCLASE"/>
    <property type="match status" value="1"/>
</dbReference>
<dbReference type="InterPro" id="IPR034701">
    <property type="entry name" value="CdaA"/>
</dbReference>
<dbReference type="InterPro" id="IPR003390">
    <property type="entry name" value="DNA_integrity_scan_DisA_N"/>
</dbReference>
<dbReference type="PIRSF" id="PIRSF004793">
    <property type="entry name" value="UCP004793"/>
    <property type="match status" value="1"/>
</dbReference>
<feature type="transmembrane region" description="Helical" evidence="10">
    <location>
        <begin position="45"/>
        <end position="62"/>
    </location>
</feature>
<dbReference type="AlphaFoldDB" id="A0A9X3XM63"/>
<dbReference type="InterPro" id="IPR045585">
    <property type="entry name" value="CdaA_N"/>
</dbReference>
<evidence type="ECO:0000313" key="12">
    <source>
        <dbReference type="EMBL" id="MDC4239537.1"/>
    </source>
</evidence>
<keyword evidence="4 10" id="KW-0812">Transmembrane</keyword>
<comment type="catalytic activity">
    <reaction evidence="1 10">
        <text>2 ATP = 3',3'-c-di-AMP + 2 diphosphate</text>
        <dbReference type="Rhea" id="RHEA:35655"/>
        <dbReference type="ChEBI" id="CHEBI:30616"/>
        <dbReference type="ChEBI" id="CHEBI:33019"/>
        <dbReference type="ChEBI" id="CHEBI:71500"/>
        <dbReference type="EC" id="2.7.7.85"/>
    </reaction>
</comment>
<keyword evidence="3 10" id="KW-0808">Transferase</keyword>
<evidence type="ECO:0000256" key="9">
    <source>
        <dbReference type="ARBA" id="ARBA00023136"/>
    </source>
</evidence>
<dbReference type="EMBL" id="JAMRYU010000004">
    <property type="protein sequence ID" value="MDC4239537.1"/>
    <property type="molecule type" value="Genomic_DNA"/>
</dbReference>
<keyword evidence="9 10" id="KW-0472">Membrane</keyword>
<evidence type="ECO:0000256" key="8">
    <source>
        <dbReference type="ARBA" id="ARBA00022989"/>
    </source>
</evidence>
<comment type="function">
    <text evidence="10">Catalyzes the condensation of 2 ATP molecules into cyclic di-AMP (c-di-AMP), a second messenger used to regulate differing processes in different bacteria.</text>
</comment>
<evidence type="ECO:0000256" key="5">
    <source>
        <dbReference type="ARBA" id="ARBA00022695"/>
    </source>
</evidence>
<dbReference type="InterPro" id="IPR050338">
    <property type="entry name" value="DisA"/>
</dbReference>
<sequence>MQEISTVITNTLKNISIFAVLDILVVAYIFYKGYILIKETRAEQLLKGIILMVALIPISYVLKLEMLNFILNKTLTIGLLSVVIIFQPEIRRALEHIGRSAFEEIHNIQDEEKRNITVSEIITAVENLAETKTGALIVIEQATRLGEILNSGTILDAKVTSNLLENIFVVNTPLHDGATIIRKDRILASGCVLPLTNNNTINKKLGTRHRAAIGVSEVSDSIVLVVSEETGVVSLAINGRLTRNYDREKLRVILLKMMQHNDKKNVKKNVRSAGERVKAWIIRKKID</sequence>
<comment type="similarity">
    <text evidence="10">Belongs to the adenylate cyclase family. DacA/CdaA subfamily.</text>
</comment>
<dbReference type="Pfam" id="PF02457">
    <property type="entry name" value="DAC"/>
    <property type="match status" value="1"/>
</dbReference>
<comment type="caution">
    <text evidence="10">Lacks conserved residue(s) required for the propagation of feature annotation.</text>
</comment>
<organism evidence="12 13">
    <name type="scientific">Clostridium tertium</name>
    <dbReference type="NCBI Taxonomy" id="1559"/>
    <lineage>
        <taxon>Bacteria</taxon>
        <taxon>Bacillati</taxon>
        <taxon>Bacillota</taxon>
        <taxon>Clostridia</taxon>
        <taxon>Eubacteriales</taxon>
        <taxon>Clostridiaceae</taxon>
        <taxon>Clostridium</taxon>
    </lineage>
</organism>
<evidence type="ECO:0000256" key="10">
    <source>
        <dbReference type="HAMAP-Rule" id="MF_01499"/>
    </source>
</evidence>
<dbReference type="GeneID" id="93042978"/>
<evidence type="ECO:0000313" key="13">
    <source>
        <dbReference type="Proteomes" id="UP001141183"/>
    </source>
</evidence>
<dbReference type="PANTHER" id="PTHR34185:SF1">
    <property type="entry name" value="DIADENYLATE CYCLASE"/>
    <property type="match status" value="1"/>
</dbReference>
<dbReference type="Pfam" id="PF19293">
    <property type="entry name" value="CdaA_N"/>
    <property type="match status" value="1"/>
</dbReference>
<dbReference type="FunFam" id="3.40.1700.10:FF:000002">
    <property type="entry name" value="Diadenylate cyclase"/>
    <property type="match status" value="1"/>
</dbReference>
<feature type="domain" description="DAC" evidence="11">
    <location>
        <begin position="87"/>
        <end position="247"/>
    </location>
</feature>
<dbReference type="HAMAP" id="MF_01499">
    <property type="entry name" value="DacA"/>
    <property type="match status" value="1"/>
</dbReference>
<comment type="subunit">
    <text evidence="10">Probably a homodimer.</text>
</comment>
<dbReference type="InterPro" id="IPR036888">
    <property type="entry name" value="DNA_integrity_DisA_N_sf"/>
</dbReference>
<keyword evidence="7 10" id="KW-0067">ATP-binding</keyword>
<dbReference type="NCBIfam" id="TIGR00159">
    <property type="entry name" value="diadenylate cyclase CdaA"/>
    <property type="match status" value="1"/>
</dbReference>
<dbReference type="Gene3D" id="3.40.1700.10">
    <property type="entry name" value="DNA integrity scanning protein, DisA, N-terminal domain"/>
    <property type="match status" value="1"/>
</dbReference>
<reference evidence="12" key="1">
    <citation type="submission" date="2022-05" db="EMBL/GenBank/DDBJ databases">
        <title>Draft genome sequence of Clostridium tertium strain CP3 isolated from Peru.</title>
        <authorList>
            <person name="Hurtado R."/>
            <person name="Lima L."/>
            <person name="Sousa T."/>
            <person name="Jaiswal A.K."/>
            <person name="Tiwari S."/>
            <person name="Maturrano L."/>
            <person name="Brenig B."/>
            <person name="Azevedo V."/>
        </authorList>
    </citation>
    <scope>NUCLEOTIDE SEQUENCE</scope>
    <source>
        <strain evidence="12">CP3</strain>
    </source>
</reference>
<name>A0A9X3XM63_9CLOT</name>
<evidence type="ECO:0000256" key="6">
    <source>
        <dbReference type="ARBA" id="ARBA00022741"/>
    </source>
</evidence>
<dbReference type="Proteomes" id="UP001141183">
    <property type="component" value="Unassembled WGS sequence"/>
</dbReference>
<evidence type="ECO:0000256" key="2">
    <source>
        <dbReference type="ARBA" id="ARBA00022475"/>
    </source>
</evidence>
<keyword evidence="5 10" id="KW-0548">Nucleotidyltransferase</keyword>
<dbReference type="GO" id="GO:0106408">
    <property type="term" value="F:diadenylate cyclase activity"/>
    <property type="evidence" value="ECO:0007669"/>
    <property type="project" value="UniProtKB-EC"/>
</dbReference>
<evidence type="ECO:0000256" key="4">
    <source>
        <dbReference type="ARBA" id="ARBA00022692"/>
    </source>
</evidence>
<keyword evidence="13" id="KW-1185">Reference proteome</keyword>
<dbReference type="EC" id="2.7.7.85" evidence="10"/>
<dbReference type="GO" id="GO:0004016">
    <property type="term" value="F:adenylate cyclase activity"/>
    <property type="evidence" value="ECO:0007669"/>
    <property type="project" value="UniProtKB-UniRule"/>
</dbReference>
<evidence type="ECO:0000256" key="1">
    <source>
        <dbReference type="ARBA" id="ARBA00000877"/>
    </source>
</evidence>
<feature type="transmembrane region" description="Helical" evidence="10">
    <location>
        <begin position="15"/>
        <end position="33"/>
    </location>
</feature>
<keyword evidence="2 10" id="KW-1003">Cell membrane</keyword>
<dbReference type="PROSITE" id="PS51794">
    <property type="entry name" value="DAC"/>
    <property type="match status" value="1"/>
</dbReference>
<evidence type="ECO:0000256" key="7">
    <source>
        <dbReference type="ARBA" id="ARBA00022840"/>
    </source>
</evidence>
<dbReference type="InterPro" id="IPR014046">
    <property type="entry name" value="C-di-AMP_synthase"/>
</dbReference>
<comment type="caution">
    <text evidence="12">The sequence shown here is derived from an EMBL/GenBank/DDBJ whole genome shotgun (WGS) entry which is preliminary data.</text>
</comment>
<keyword evidence="8 10" id="KW-1133">Transmembrane helix</keyword>
<dbReference type="GO" id="GO:0006171">
    <property type="term" value="P:cAMP biosynthetic process"/>
    <property type="evidence" value="ECO:0007669"/>
    <property type="project" value="InterPro"/>
</dbReference>
<keyword evidence="6 10" id="KW-0547">Nucleotide-binding</keyword>
<evidence type="ECO:0000256" key="3">
    <source>
        <dbReference type="ARBA" id="ARBA00022679"/>
    </source>
</evidence>
<proteinExistence type="inferred from homology"/>